<organism evidence="6">
    <name type="scientific">Auxenochlorella protothecoides</name>
    <name type="common">Green microalga</name>
    <name type="synonym">Chlorella protothecoides</name>
    <dbReference type="NCBI Taxonomy" id="3075"/>
    <lineage>
        <taxon>Eukaryota</taxon>
        <taxon>Viridiplantae</taxon>
        <taxon>Chlorophyta</taxon>
        <taxon>core chlorophytes</taxon>
        <taxon>Trebouxiophyceae</taxon>
        <taxon>Chlorellales</taxon>
        <taxon>Chlorellaceae</taxon>
        <taxon>Auxenochlorella</taxon>
    </lineage>
</organism>
<gene>
    <name evidence="6" type="primary">rpl5</name>
    <name evidence="7" type="ORF">BW920_0112</name>
    <name evidence="6" type="ORF">ChprMp041</name>
</gene>
<keyword evidence="6" id="KW-0496">Mitochondrion</keyword>
<dbReference type="RefSeq" id="YP_009112932.1">
    <property type="nucleotide sequence ID" value="NC_026009.1"/>
</dbReference>
<dbReference type="GO" id="GO:0003735">
    <property type="term" value="F:structural constituent of ribosome"/>
    <property type="evidence" value="ECO:0007669"/>
    <property type="project" value="InterPro"/>
</dbReference>
<dbReference type="GeneID" id="22656808"/>
<dbReference type="GO" id="GO:0005840">
    <property type="term" value="C:ribosome"/>
    <property type="evidence" value="ECO:0007669"/>
    <property type="project" value="UniProtKB-KW"/>
</dbReference>
<evidence type="ECO:0000259" key="5">
    <source>
        <dbReference type="Pfam" id="PF00673"/>
    </source>
</evidence>
<reference evidence="7" key="2">
    <citation type="submission" date="2017-02" db="EMBL/GenBank/DDBJ databases">
        <title>Whole genome sequencing of photosynthetic microalga Auxenochlorella protothecoides UTEX 2341.</title>
        <authorList>
            <person name="Patelou M."/>
            <person name="Skliros D."/>
            <person name="Kalliampakou K.I."/>
            <person name="Ioannidis N.E."/>
            <person name="Papazi A."/>
            <person name="Katharios P."/>
            <person name="Kotzabasis K."/>
            <person name="Flemetakis E."/>
        </authorList>
    </citation>
    <scope>NUCLEOTIDE SEQUENCE</scope>
    <source>
        <strain evidence="7">UTEX 2341</strain>
    </source>
</reference>
<dbReference type="EMBL" id="KY681419">
    <property type="protein sequence ID" value="ARV87649.1"/>
    <property type="molecule type" value="Genomic_DNA"/>
</dbReference>
<feature type="domain" description="Large ribosomal subunit protein uL5 C-terminal" evidence="5">
    <location>
        <begin position="123"/>
        <end position="231"/>
    </location>
</feature>
<sequence length="232" mass="26745">MQNYNKKKDNNNLLLNHTETTAAFKLNDNSGLFYSLYTDTNLQRYYQDIICHDLCLKQNYKNIMECSSLDQIVCNTSSKHYVGEKESILPACSALEMITGQKPKYTCAKKSISSFKLRQNQILGCKASLRGETMYRFLEKYISIVSTRVKDWSSLEVKNKKSVNLEPKKGHGAAYKRTYNRDFVVLNSNYFPELQQYDELFQNVTGIQISLSTTSFFKKDGTLLYSAFQIPT</sequence>
<dbReference type="Pfam" id="PF00673">
    <property type="entry name" value="Ribosomal_L5_C"/>
    <property type="match status" value="1"/>
</dbReference>
<name>A0A0A6ZEU7_AUXPR</name>
<dbReference type="Pfam" id="PF00281">
    <property type="entry name" value="Ribosomal_L5"/>
    <property type="match status" value="1"/>
</dbReference>
<dbReference type="InterPro" id="IPR031310">
    <property type="entry name" value="Ribosomal_uL5_N"/>
</dbReference>
<evidence type="ECO:0000313" key="6">
    <source>
        <dbReference type="EMBL" id="AGN72444.1"/>
    </source>
</evidence>
<evidence type="ECO:0000313" key="7">
    <source>
        <dbReference type="EMBL" id="ARV87649.1"/>
    </source>
</evidence>
<evidence type="ECO:0000259" key="4">
    <source>
        <dbReference type="Pfam" id="PF00281"/>
    </source>
</evidence>
<reference evidence="6" key="1">
    <citation type="submission" date="2013-03" db="EMBL/GenBank/DDBJ databases">
        <title>Organelle genomes of microalga Chlorella protothecoides reveal evolution from autotroph to heterotroph.</title>
        <authorList>
            <person name="Yan D."/>
            <person name="Wang Y."/>
            <person name="Shen Y."/>
            <person name="Gong J."/>
            <person name="Gao C."/>
            <person name="Jiang H."/>
            <person name="Dai J."/>
            <person name="Wu Q."/>
        </authorList>
    </citation>
    <scope>NUCLEOTIDE SEQUENCE</scope>
</reference>
<feature type="domain" description="Large ribosomal subunit protein uL5 N-terminal" evidence="4">
    <location>
        <begin position="62"/>
        <end position="118"/>
    </location>
</feature>
<geneLocation type="mitochondrion" evidence="6"/>
<proteinExistence type="inferred from homology"/>
<dbReference type="AlphaFoldDB" id="A0A0A6ZEU7"/>
<dbReference type="InterPro" id="IPR002132">
    <property type="entry name" value="Ribosomal_uL5"/>
</dbReference>
<evidence type="ECO:0000256" key="3">
    <source>
        <dbReference type="ARBA" id="ARBA00023274"/>
    </source>
</evidence>
<dbReference type="Gene3D" id="3.30.1440.10">
    <property type="match status" value="1"/>
</dbReference>
<dbReference type="GO" id="GO:0006412">
    <property type="term" value="P:translation"/>
    <property type="evidence" value="ECO:0007669"/>
    <property type="project" value="InterPro"/>
</dbReference>
<keyword evidence="2 6" id="KW-0689">Ribosomal protein</keyword>
<dbReference type="GO" id="GO:1990904">
    <property type="term" value="C:ribonucleoprotein complex"/>
    <property type="evidence" value="ECO:0007669"/>
    <property type="project" value="UniProtKB-KW"/>
</dbReference>
<dbReference type="InterPro" id="IPR022803">
    <property type="entry name" value="Ribosomal_uL5_dom_sf"/>
</dbReference>
<dbReference type="PANTHER" id="PTHR11994">
    <property type="entry name" value="60S RIBOSOMAL PROTEIN L11-RELATED"/>
    <property type="match status" value="1"/>
</dbReference>
<dbReference type="EMBL" id="KC843974">
    <property type="protein sequence ID" value="AGN72444.1"/>
    <property type="molecule type" value="Genomic_DNA"/>
</dbReference>
<evidence type="ECO:0000256" key="2">
    <source>
        <dbReference type="ARBA" id="ARBA00022980"/>
    </source>
</evidence>
<comment type="similarity">
    <text evidence="1">Belongs to the universal ribosomal protein uL5 family.</text>
</comment>
<keyword evidence="3" id="KW-0687">Ribonucleoprotein</keyword>
<accession>A0A0A6ZEU7</accession>
<protein>
    <submittedName>
        <fullName evidence="6 7">Ribosomal protein L5</fullName>
    </submittedName>
</protein>
<dbReference type="SUPFAM" id="SSF55282">
    <property type="entry name" value="RL5-like"/>
    <property type="match status" value="1"/>
</dbReference>
<evidence type="ECO:0000256" key="1">
    <source>
        <dbReference type="ARBA" id="ARBA00008553"/>
    </source>
</evidence>
<dbReference type="KEGG" id="apro:ChprMp041"/>
<dbReference type="InterPro" id="IPR031309">
    <property type="entry name" value="Ribosomal_uL5_C"/>
</dbReference>